<feature type="transmembrane region" description="Helical" evidence="1">
    <location>
        <begin position="55"/>
        <end position="73"/>
    </location>
</feature>
<reference evidence="3" key="3">
    <citation type="submission" date="2019-09" db="EMBL/GenBank/DDBJ databases">
        <title>Co-occurence of chitin degradation, pigmentation and bioactivity in marine Pseudoalteromonas.</title>
        <authorList>
            <person name="Sonnenschein E.C."/>
            <person name="Bech P.K."/>
        </authorList>
    </citation>
    <scope>NUCLEOTIDE SEQUENCE</scope>
    <source>
        <strain evidence="3">S2231</strain>
        <strain evidence="2">S2233</strain>
    </source>
</reference>
<keyword evidence="1" id="KW-0812">Transmembrane</keyword>
<feature type="transmembrane region" description="Helical" evidence="1">
    <location>
        <begin position="118"/>
        <end position="141"/>
    </location>
</feature>
<feature type="transmembrane region" description="Helical" evidence="1">
    <location>
        <begin position="156"/>
        <end position="181"/>
    </location>
</feature>
<evidence type="ECO:0000313" key="5">
    <source>
        <dbReference type="Proteomes" id="UP000307706"/>
    </source>
</evidence>
<dbReference type="Proteomes" id="UP000305730">
    <property type="component" value="Unassembled WGS sequence"/>
</dbReference>
<comment type="caution">
    <text evidence="3">The sequence shown here is derived from an EMBL/GenBank/DDBJ whole genome shotgun (WGS) entry which is preliminary data.</text>
</comment>
<dbReference type="RefSeq" id="WP_138597820.1">
    <property type="nucleotide sequence ID" value="NZ_PNCK01000065.1"/>
</dbReference>
<dbReference type="AlphaFoldDB" id="A0A5S3XSE0"/>
<feature type="transmembrane region" description="Helical" evidence="1">
    <location>
        <begin position="12"/>
        <end position="35"/>
    </location>
</feature>
<reference evidence="4 5" key="2">
    <citation type="submission" date="2019-06" db="EMBL/GenBank/DDBJ databases">
        <title>Co-occurence of chitin degradation, pigmentation and bioactivity in marine Pseudoalteromonas.</title>
        <authorList>
            <person name="Sonnenschein E.C."/>
            <person name="Bech P.K."/>
        </authorList>
    </citation>
    <scope>NUCLEOTIDE SEQUENCE [LARGE SCALE GENOMIC DNA]</scope>
    <source>
        <strain evidence="5">S2231</strain>
        <strain evidence="4">S2233</strain>
    </source>
</reference>
<keyword evidence="4" id="KW-1185">Reference proteome</keyword>
<evidence type="ECO:0000313" key="2">
    <source>
        <dbReference type="EMBL" id="TMP40932.1"/>
    </source>
</evidence>
<evidence type="ECO:0000313" key="4">
    <source>
        <dbReference type="Proteomes" id="UP000305730"/>
    </source>
</evidence>
<gene>
    <name evidence="3" type="ORF">CWB96_06770</name>
    <name evidence="2" type="ORF">CWB97_16365</name>
</gene>
<protein>
    <submittedName>
        <fullName evidence="3">Uncharacterized protein</fullName>
    </submittedName>
</protein>
<evidence type="ECO:0000313" key="3">
    <source>
        <dbReference type="EMBL" id="TMP60406.1"/>
    </source>
</evidence>
<sequence>MFGDFKLILNVGLIFGEVMNNLIVWLFFLATLINLARKTSPKKLYDKDGLFPRELLNLSGVMFLSYLLSLPIYDFSGLKFYGFFISQQLVYLVYDLLTIFVVCNVLNVLSNKAKVVRFYLVLGMTINGLLFFVVHICIINAEKGTPFLPLWMVDFYFYTINISDAVMVISLVLCRDFLLLYKLKNMFIKRSSMLCSS</sequence>
<accession>A0A5S3XSE0</accession>
<feature type="transmembrane region" description="Helical" evidence="1">
    <location>
        <begin position="85"/>
        <end position="106"/>
    </location>
</feature>
<keyword evidence="1" id="KW-0472">Membrane</keyword>
<evidence type="ECO:0000256" key="1">
    <source>
        <dbReference type="SAM" id="Phobius"/>
    </source>
</evidence>
<organism evidence="3 5">
    <name type="scientific">Pseudoalteromonas citrea</name>
    <dbReference type="NCBI Taxonomy" id="43655"/>
    <lineage>
        <taxon>Bacteria</taxon>
        <taxon>Pseudomonadati</taxon>
        <taxon>Pseudomonadota</taxon>
        <taxon>Gammaproteobacteria</taxon>
        <taxon>Alteromonadales</taxon>
        <taxon>Pseudoalteromonadaceae</taxon>
        <taxon>Pseudoalteromonas</taxon>
    </lineage>
</organism>
<reference evidence="4 5" key="1">
    <citation type="submission" date="2017-12" db="EMBL/GenBank/DDBJ databases">
        <authorList>
            <person name="Paulsen S."/>
            <person name="Gram L.K."/>
        </authorList>
    </citation>
    <scope>NUCLEOTIDE SEQUENCE [LARGE SCALE GENOMIC DNA]</scope>
    <source>
        <strain evidence="3 5">S2231</strain>
        <strain evidence="2 4">S2233</strain>
    </source>
</reference>
<proteinExistence type="predicted"/>
<name>A0A5S3XSE0_9GAMM</name>
<dbReference type="EMBL" id="PNCL01000025">
    <property type="protein sequence ID" value="TMP60406.1"/>
    <property type="molecule type" value="Genomic_DNA"/>
</dbReference>
<dbReference type="EMBL" id="PNCK01000065">
    <property type="protein sequence ID" value="TMP40932.1"/>
    <property type="molecule type" value="Genomic_DNA"/>
</dbReference>
<keyword evidence="1" id="KW-1133">Transmembrane helix</keyword>
<dbReference type="Proteomes" id="UP000307706">
    <property type="component" value="Unassembled WGS sequence"/>
</dbReference>